<proteinExistence type="inferred from homology"/>
<feature type="domain" description="Catalase core" evidence="8">
    <location>
        <begin position="21"/>
        <end position="361"/>
    </location>
</feature>
<dbReference type="Pfam" id="PF00199">
    <property type="entry name" value="Catalase"/>
    <property type="match status" value="1"/>
</dbReference>
<dbReference type="InterPro" id="IPR020835">
    <property type="entry name" value="Catalase_sf"/>
</dbReference>
<dbReference type="EC" id="1.11.1.-" evidence="7"/>
<evidence type="ECO:0000256" key="1">
    <source>
        <dbReference type="ARBA" id="ARBA00005329"/>
    </source>
</evidence>
<comment type="similarity">
    <text evidence="1 7">Belongs to the catalase family.</text>
</comment>
<keyword evidence="6 7" id="KW-0408">Iron</keyword>
<protein>
    <recommendedName>
        <fullName evidence="7">Catalase-related peroxidase</fullName>
        <ecNumber evidence="7">1.11.1.-</ecNumber>
    </recommendedName>
</protein>
<dbReference type="CDD" id="cd08153">
    <property type="entry name" value="srpA_like"/>
    <property type="match status" value="1"/>
</dbReference>
<dbReference type="GO" id="GO:0004601">
    <property type="term" value="F:peroxidase activity"/>
    <property type="evidence" value="ECO:0007669"/>
    <property type="project" value="UniProtKB-KW"/>
</dbReference>
<dbReference type="PROSITE" id="PS51402">
    <property type="entry name" value="CATALASE_3"/>
    <property type="match status" value="1"/>
</dbReference>
<dbReference type="Gene3D" id="1.20.1280.120">
    <property type="match status" value="1"/>
</dbReference>
<dbReference type="Gene3D" id="2.40.180.10">
    <property type="entry name" value="Catalase core domain"/>
    <property type="match status" value="1"/>
</dbReference>
<evidence type="ECO:0000256" key="3">
    <source>
        <dbReference type="ARBA" id="ARBA00022617"/>
    </source>
</evidence>
<accession>A0ABS6HX55</accession>
<comment type="function">
    <text evidence="7">Has an organic peroxide-dependent peroxidase activity.</text>
</comment>
<organism evidence="9 10">
    <name type="scientific">Mycolicibacterium goodii</name>
    <name type="common">Mycobacterium goodii</name>
    <dbReference type="NCBI Taxonomy" id="134601"/>
    <lineage>
        <taxon>Bacteria</taxon>
        <taxon>Bacillati</taxon>
        <taxon>Actinomycetota</taxon>
        <taxon>Actinomycetes</taxon>
        <taxon>Mycobacteriales</taxon>
        <taxon>Mycobacteriaceae</taxon>
        <taxon>Mycolicibacterium</taxon>
    </lineage>
</organism>
<evidence type="ECO:0000256" key="5">
    <source>
        <dbReference type="ARBA" id="ARBA00023002"/>
    </source>
</evidence>
<dbReference type="InterPro" id="IPR011614">
    <property type="entry name" value="Catalase_core"/>
</dbReference>
<keyword evidence="5 7" id="KW-0560">Oxidoreductase</keyword>
<dbReference type="PIRSF" id="PIRSF000296">
    <property type="entry name" value="SrpA"/>
    <property type="match status" value="1"/>
</dbReference>
<name>A0ABS6HX55_MYCGD</name>
<dbReference type="PANTHER" id="PTHR11465:SF9">
    <property type="entry name" value="CATALASE"/>
    <property type="match status" value="1"/>
</dbReference>
<evidence type="ECO:0000313" key="10">
    <source>
        <dbReference type="Proteomes" id="UP000696413"/>
    </source>
</evidence>
<evidence type="ECO:0000259" key="8">
    <source>
        <dbReference type="SMART" id="SM01060"/>
    </source>
</evidence>
<evidence type="ECO:0000256" key="4">
    <source>
        <dbReference type="ARBA" id="ARBA00022723"/>
    </source>
</evidence>
<dbReference type="InterPro" id="IPR024168">
    <property type="entry name" value="Catalase_SrpA-type_pred"/>
</dbReference>
<dbReference type="Proteomes" id="UP000696413">
    <property type="component" value="Unassembled WGS sequence"/>
</dbReference>
<sequence length="362" mass="38894">MMFVPDFPKPVVNRRRVLLGAAAIGGFLAVDLGALLFATNTIGTQRLTPKAFLDALAPAGGRPRGYRANHAKGVAVSGFFDSNGNGREISRAAGFAPGRTTVLGRFSFGGGNPHVPDDPSLARGLGLAFAFPTGQQWRMAMLNLPVFPDNTPQGFYERTLAAKPLASTGKPDPDAMPRFLAEHPETKAAMNIIKAQTPSPGFADSTFRSLMAFYFVDDKGTRTPVRWSLEPMQKALPAGGGDDRLFDALIRQIRTGPLRWRMLLTVGEPGDPVADATVPWPAERRVIDAGTLTLDTIETDGPGNGRDINFDPLVLPDGIEPSEDPMLSARSAVYAASYRLRAGETPSMPPQVQVDKVEEVAR</sequence>
<gene>
    <name evidence="9" type="ORF">KL859_24450</name>
</gene>
<dbReference type="SUPFAM" id="SSF56634">
    <property type="entry name" value="Heme-dependent catalase-like"/>
    <property type="match status" value="1"/>
</dbReference>
<keyword evidence="2 7" id="KW-0575">Peroxidase</keyword>
<reference evidence="9 10" key="1">
    <citation type="submission" date="2021-05" db="EMBL/GenBank/DDBJ databases">
        <title>Draft Genome Sequences of Clinical Respiratory Isolates of Mycobacterium goodii Recovered in Ireland.</title>
        <authorList>
            <person name="Flanagan P.R."/>
            <person name="Mok S."/>
            <person name="Roycroft E."/>
            <person name="Rogers T.R."/>
            <person name="Fitzgibbon M."/>
        </authorList>
    </citation>
    <scope>NUCLEOTIDE SEQUENCE [LARGE SCALE GENOMIC DNA]</scope>
    <source>
        <strain evidence="9 10">14IE55</strain>
    </source>
</reference>
<dbReference type="RefSeq" id="WP_199179664.1">
    <property type="nucleotide sequence ID" value="NZ_CP092364.2"/>
</dbReference>
<keyword evidence="4 7" id="KW-0479">Metal-binding</keyword>
<dbReference type="PANTHER" id="PTHR11465">
    <property type="entry name" value="CATALASE"/>
    <property type="match status" value="1"/>
</dbReference>
<comment type="caution">
    <text evidence="9">The sequence shown here is derived from an EMBL/GenBank/DDBJ whole genome shotgun (WGS) entry which is preliminary data.</text>
</comment>
<dbReference type="InterPro" id="IPR018028">
    <property type="entry name" value="Catalase"/>
</dbReference>
<evidence type="ECO:0000313" key="9">
    <source>
        <dbReference type="EMBL" id="MBU8826012.1"/>
    </source>
</evidence>
<evidence type="ECO:0000256" key="2">
    <source>
        <dbReference type="ARBA" id="ARBA00022559"/>
    </source>
</evidence>
<evidence type="ECO:0000256" key="7">
    <source>
        <dbReference type="PIRNR" id="PIRNR000296"/>
    </source>
</evidence>
<evidence type="ECO:0000256" key="6">
    <source>
        <dbReference type="ARBA" id="ARBA00023004"/>
    </source>
</evidence>
<comment type="cofactor">
    <cofactor evidence="7">
        <name>heme</name>
        <dbReference type="ChEBI" id="CHEBI:30413"/>
    </cofactor>
</comment>
<keyword evidence="10" id="KW-1185">Reference proteome</keyword>
<dbReference type="SMART" id="SM01060">
    <property type="entry name" value="Catalase"/>
    <property type="match status" value="1"/>
</dbReference>
<keyword evidence="3 7" id="KW-0349">Heme</keyword>
<dbReference type="EMBL" id="JAHBOM010000021">
    <property type="protein sequence ID" value="MBU8826012.1"/>
    <property type="molecule type" value="Genomic_DNA"/>
</dbReference>